<feature type="compositionally biased region" description="Polar residues" evidence="1">
    <location>
        <begin position="1"/>
        <end position="24"/>
    </location>
</feature>
<dbReference type="Proteomes" id="UP000663860">
    <property type="component" value="Unassembled WGS sequence"/>
</dbReference>
<accession>A0A814PPN0</accession>
<comment type="caution">
    <text evidence="2">The sequence shown here is derived from an EMBL/GenBank/DDBJ whole genome shotgun (WGS) entry which is preliminary data.</text>
</comment>
<evidence type="ECO:0000313" key="2">
    <source>
        <dbReference type="EMBL" id="CAF1108851.1"/>
    </source>
</evidence>
<protein>
    <submittedName>
        <fullName evidence="2">Uncharacterized protein</fullName>
    </submittedName>
</protein>
<evidence type="ECO:0000313" key="3">
    <source>
        <dbReference type="EMBL" id="CAF3889939.1"/>
    </source>
</evidence>
<dbReference type="EMBL" id="CAJOBB010001682">
    <property type="protein sequence ID" value="CAF3889939.1"/>
    <property type="molecule type" value="Genomic_DNA"/>
</dbReference>
<evidence type="ECO:0000313" key="4">
    <source>
        <dbReference type="Proteomes" id="UP000663860"/>
    </source>
</evidence>
<reference evidence="2" key="1">
    <citation type="submission" date="2021-02" db="EMBL/GenBank/DDBJ databases">
        <authorList>
            <person name="Nowell W R."/>
        </authorList>
    </citation>
    <scope>NUCLEOTIDE SEQUENCE</scope>
</reference>
<gene>
    <name evidence="2" type="ORF">IZO911_LOCUS23468</name>
    <name evidence="3" type="ORF">KXQ929_LOCUS22227</name>
</gene>
<feature type="region of interest" description="Disordered" evidence="1">
    <location>
        <begin position="1"/>
        <end position="56"/>
    </location>
</feature>
<dbReference type="Proteomes" id="UP000663868">
    <property type="component" value="Unassembled WGS sequence"/>
</dbReference>
<name>A0A814PPN0_9BILA</name>
<proteinExistence type="predicted"/>
<sequence>MTSTNVGKNNQENMSVTDDQQSKTAPIYDATSFHEHSHECNDPSHNHDTPSFFDQNDFNSMLAGAQKDISTKRKHKKPQQQNIIRAELIPGHRGEQNVDDLVNFINSPSPPKNDKKQKKKSTTTTTTS</sequence>
<feature type="compositionally biased region" description="Basic and acidic residues" evidence="1">
    <location>
        <begin position="32"/>
        <end position="48"/>
    </location>
</feature>
<feature type="region of interest" description="Disordered" evidence="1">
    <location>
        <begin position="89"/>
        <end position="128"/>
    </location>
</feature>
<evidence type="ECO:0000256" key="1">
    <source>
        <dbReference type="SAM" id="MobiDB-lite"/>
    </source>
</evidence>
<dbReference type="EMBL" id="CAJNOE010000272">
    <property type="protein sequence ID" value="CAF1108851.1"/>
    <property type="molecule type" value="Genomic_DNA"/>
</dbReference>
<dbReference type="AlphaFoldDB" id="A0A814PPN0"/>
<organism evidence="2 4">
    <name type="scientific">Adineta steineri</name>
    <dbReference type="NCBI Taxonomy" id="433720"/>
    <lineage>
        <taxon>Eukaryota</taxon>
        <taxon>Metazoa</taxon>
        <taxon>Spiralia</taxon>
        <taxon>Gnathifera</taxon>
        <taxon>Rotifera</taxon>
        <taxon>Eurotatoria</taxon>
        <taxon>Bdelloidea</taxon>
        <taxon>Adinetida</taxon>
        <taxon>Adinetidae</taxon>
        <taxon>Adineta</taxon>
    </lineage>
</organism>